<accession>W5YUQ2</accession>
<dbReference type="CDD" id="cd07176">
    <property type="entry name" value="terB"/>
    <property type="match status" value="1"/>
</dbReference>
<evidence type="ECO:0000259" key="3">
    <source>
        <dbReference type="Pfam" id="PF13208"/>
    </source>
</evidence>
<evidence type="ECO:0000259" key="4">
    <source>
        <dbReference type="Pfam" id="PF15615"/>
    </source>
</evidence>
<organism evidence="5 6">
    <name type="scientific">Marinobacter salarius</name>
    <dbReference type="NCBI Taxonomy" id="1420917"/>
    <lineage>
        <taxon>Bacteria</taxon>
        <taxon>Pseudomonadati</taxon>
        <taxon>Pseudomonadota</taxon>
        <taxon>Gammaproteobacteria</taxon>
        <taxon>Pseudomonadales</taxon>
        <taxon>Marinobacteraceae</taxon>
        <taxon>Marinobacter</taxon>
    </lineage>
</organism>
<gene>
    <name evidence="5" type="ORF">AU15_20960</name>
</gene>
<evidence type="ECO:0000313" key="5">
    <source>
        <dbReference type="EMBL" id="AHI32795.1"/>
    </source>
</evidence>
<dbReference type="Pfam" id="PF05099">
    <property type="entry name" value="TerB"/>
    <property type="match status" value="1"/>
</dbReference>
<dbReference type="InterPro" id="IPR007791">
    <property type="entry name" value="DjlA_N"/>
</dbReference>
<proteinExistence type="predicted"/>
<evidence type="ECO:0000256" key="1">
    <source>
        <dbReference type="SAM" id="MobiDB-lite"/>
    </source>
</evidence>
<dbReference type="InterPro" id="IPR025266">
    <property type="entry name" value="TerB_N"/>
</dbReference>
<sequence length="774" mass="85927">MEVTVLLGALVFIALASYFFGEKPSSKKPSTRSPKVGKGQYGAKLSTVKRATRNGTKTKTDHREVLGSTEIDDDGLATFTISVGQQEESSRNRNPGRWIPPGEEIEVAGHTTKDGNFYFGGRLSATNQFGSEASLIDETLKVEKATCRESDQSLGYWPKYNRLSPRCRGAYLDWLSSTRDDPNTPIGYVFLYFYGLERRIVVDSVESNQVGDEDFKGIAQEIRRLLDVYGKNPAFRNYAFRLLEWMKLLRPKQVSISSNEVSEHNLRLLFSIHAGKLVAAGQLIPPQMAYVWLNFTDFIPKTPARRCRSDFKKLFSKLYCDQFADGLKIKPNKTFVQPSYRPASGSLSHTTLDDTRVPDPTALKSVANKLIKVAEQASEKLDSYSRYLGKEGNSRDDIEAVLLLPEEISDSSNSDLLSSFSDWSERVIADNKGLVSFQELWAQLSDTPAEKVNKKEVEVLQGVLDRTGFGIAPDPRFHHAKPQPTGNVVLFSGGHKQLEEPSDTFNEVGMALRLGAMVAKIDDHVHEAEVSVLENLINNRPGLTEPAKASLHAYLTWRLSSPQNTASLKKQIENLSQDGKHGISKILVSVALADGRISPDEIRQMEKLYTSLGLDKALVSSDIHGLTTARAPESPAAFTSPKAVGFELNASVLALHESETKDVQSILGSIFTESDEEESTVTEPESAKEDLPVDDDHGLDPAHRKLFEKLITQEKWSRTELESMCNGLGLMVDGALETINDWSFEVLDEPVLEDDGDIYVMLDVAEDIEQTVKE</sequence>
<dbReference type="EMBL" id="CP007152">
    <property type="protein sequence ID" value="AHI32795.1"/>
    <property type="molecule type" value="Genomic_DNA"/>
</dbReference>
<feature type="domain" description="TerB N-terminal" evidence="3">
    <location>
        <begin position="100"/>
        <end position="299"/>
    </location>
</feature>
<evidence type="ECO:0000313" key="6">
    <source>
        <dbReference type="Proteomes" id="UP000035081"/>
    </source>
</evidence>
<dbReference type="SUPFAM" id="SSF158682">
    <property type="entry name" value="TerB-like"/>
    <property type="match status" value="1"/>
</dbReference>
<evidence type="ECO:0000259" key="2">
    <source>
        <dbReference type="Pfam" id="PF05099"/>
    </source>
</evidence>
<reference evidence="5 6" key="1">
    <citation type="journal article" date="2014" name="Genome Announc.">
        <title>Draft Genome Sequences of Marinobacter similis A3d10T and Marinobacter salarius R9SW1T.</title>
        <authorList>
            <person name="Ivanova E.P."/>
            <person name="Ng H.J."/>
            <person name="Webb H.K."/>
            <person name="Feng G."/>
            <person name="Oshima K."/>
            <person name="Hattori M."/>
            <person name="Ohkuma M."/>
            <person name="Sergeev A.F."/>
            <person name="Mikhailov V.V."/>
            <person name="Crawford R.J."/>
            <person name="Sawabe T."/>
        </authorList>
    </citation>
    <scope>NUCLEOTIDE SEQUENCE [LARGE SCALE GENOMIC DNA]</scope>
    <source>
        <strain evidence="6">A3d10 and R9SW1</strain>
    </source>
</reference>
<dbReference type="Pfam" id="PF13208">
    <property type="entry name" value="TerB_N"/>
    <property type="match status" value="1"/>
</dbReference>
<dbReference type="AlphaFoldDB" id="W5YUQ2"/>
<name>W5YUQ2_9GAMM</name>
<dbReference type="InterPro" id="IPR028932">
    <property type="entry name" value="TerB-C"/>
</dbReference>
<dbReference type="Proteomes" id="UP000035081">
    <property type="component" value="Chromosome"/>
</dbReference>
<feature type="domain" description="Co-chaperone DjlA N-terminal" evidence="2">
    <location>
        <begin position="514"/>
        <end position="617"/>
    </location>
</feature>
<feature type="domain" description="TerB-C" evidence="4">
    <location>
        <begin position="641"/>
        <end position="769"/>
    </location>
</feature>
<feature type="region of interest" description="Disordered" evidence="1">
    <location>
        <begin position="22"/>
        <end position="41"/>
    </location>
</feature>
<dbReference type="KEGG" id="msr:AU15_20960"/>
<dbReference type="Pfam" id="PF15615">
    <property type="entry name" value="TerB_C"/>
    <property type="match status" value="1"/>
</dbReference>
<dbReference type="Gene3D" id="1.10.3680.10">
    <property type="entry name" value="TerB-like"/>
    <property type="match status" value="1"/>
</dbReference>
<feature type="region of interest" description="Disordered" evidence="1">
    <location>
        <begin position="672"/>
        <end position="698"/>
    </location>
</feature>
<protein>
    <submittedName>
        <fullName evidence="5">ATPase</fullName>
    </submittedName>
</protein>
<dbReference type="InterPro" id="IPR029024">
    <property type="entry name" value="TerB-like"/>
</dbReference>
<feature type="compositionally biased region" description="Basic and acidic residues" evidence="1">
    <location>
        <begin position="685"/>
        <end position="698"/>
    </location>
</feature>
<dbReference type="HOGENOM" id="CLU_013355_0_0_6"/>